<evidence type="ECO:0000313" key="2">
    <source>
        <dbReference type="EMBL" id="PAV17780.1"/>
    </source>
</evidence>
<name>A0A286UDW3_9AGAM</name>
<dbReference type="EMBL" id="NBII01000006">
    <property type="protein sequence ID" value="PAV17780.1"/>
    <property type="molecule type" value="Genomic_DNA"/>
</dbReference>
<reference evidence="2 3" key="1">
    <citation type="journal article" date="2017" name="Mol. Ecol.">
        <title>Comparative and population genomic landscape of Phellinus noxius: A hypervariable fungus causing root rot in trees.</title>
        <authorList>
            <person name="Chung C.L."/>
            <person name="Lee T.J."/>
            <person name="Akiba M."/>
            <person name="Lee H.H."/>
            <person name="Kuo T.H."/>
            <person name="Liu D."/>
            <person name="Ke H.M."/>
            <person name="Yokoi T."/>
            <person name="Roa M.B."/>
            <person name="Lu M.J."/>
            <person name="Chang Y.Y."/>
            <person name="Ann P.J."/>
            <person name="Tsai J.N."/>
            <person name="Chen C.Y."/>
            <person name="Tzean S.S."/>
            <person name="Ota Y."/>
            <person name="Hattori T."/>
            <person name="Sahashi N."/>
            <person name="Liou R.F."/>
            <person name="Kikuchi T."/>
            <person name="Tsai I.J."/>
        </authorList>
    </citation>
    <scope>NUCLEOTIDE SEQUENCE [LARGE SCALE GENOMIC DNA]</scope>
    <source>
        <strain evidence="2 3">FFPRI411160</strain>
    </source>
</reference>
<sequence length="158" mass="15874">MFARISSLAVPFVLGFCALSVFSAPLANAEISRRQIGNLQCNIDRLSIVSSLGQTITDVKKVASAGASDSSVTDATTTALGGLTSAQQGIATIAKALLTGQTAPADARDQVGQGLQTAQSSLASINSTDSAVTSALSTAQSTLQKAEQAGEGVVANCK</sequence>
<proteinExistence type="predicted"/>
<dbReference type="Proteomes" id="UP000217199">
    <property type="component" value="Unassembled WGS sequence"/>
</dbReference>
<comment type="caution">
    <text evidence="2">The sequence shown here is derived from an EMBL/GenBank/DDBJ whole genome shotgun (WGS) entry which is preliminary data.</text>
</comment>
<keyword evidence="3" id="KW-1185">Reference proteome</keyword>
<evidence type="ECO:0000313" key="3">
    <source>
        <dbReference type="Proteomes" id="UP000217199"/>
    </source>
</evidence>
<keyword evidence="1" id="KW-0732">Signal</keyword>
<feature type="chain" id="PRO_5013648895" evidence="1">
    <location>
        <begin position="30"/>
        <end position="158"/>
    </location>
</feature>
<feature type="signal peptide" evidence="1">
    <location>
        <begin position="1"/>
        <end position="29"/>
    </location>
</feature>
<dbReference type="AlphaFoldDB" id="A0A286UDW3"/>
<gene>
    <name evidence="2" type="ORF">PNOK_0626600</name>
</gene>
<dbReference type="OrthoDB" id="3178264at2759"/>
<protein>
    <submittedName>
        <fullName evidence="2">Uncharacterized protein</fullName>
    </submittedName>
</protein>
<evidence type="ECO:0000256" key="1">
    <source>
        <dbReference type="SAM" id="SignalP"/>
    </source>
</evidence>
<dbReference type="InParanoid" id="A0A286UDW3"/>
<dbReference type="STRING" id="2282107.A0A286UDW3"/>
<accession>A0A286UDW3</accession>
<organism evidence="2 3">
    <name type="scientific">Pyrrhoderma noxium</name>
    <dbReference type="NCBI Taxonomy" id="2282107"/>
    <lineage>
        <taxon>Eukaryota</taxon>
        <taxon>Fungi</taxon>
        <taxon>Dikarya</taxon>
        <taxon>Basidiomycota</taxon>
        <taxon>Agaricomycotina</taxon>
        <taxon>Agaricomycetes</taxon>
        <taxon>Hymenochaetales</taxon>
        <taxon>Hymenochaetaceae</taxon>
        <taxon>Pyrrhoderma</taxon>
    </lineage>
</organism>